<dbReference type="AlphaFoldDB" id="A0A831RQ65"/>
<dbReference type="Proteomes" id="UP000886251">
    <property type="component" value="Unassembled WGS sequence"/>
</dbReference>
<organism evidence="1">
    <name type="scientific">Sedimenticola thiotaurini</name>
    <dbReference type="NCBI Taxonomy" id="1543721"/>
    <lineage>
        <taxon>Bacteria</taxon>
        <taxon>Pseudomonadati</taxon>
        <taxon>Pseudomonadota</taxon>
        <taxon>Gammaproteobacteria</taxon>
        <taxon>Chromatiales</taxon>
        <taxon>Sedimenticolaceae</taxon>
        <taxon>Sedimenticola</taxon>
    </lineage>
</organism>
<reference evidence="1" key="1">
    <citation type="journal article" date="2020" name="mSystems">
        <title>Genome- and Community-Level Interaction Insights into Carbon Utilization and Element Cycling Functions of Hydrothermarchaeota in Hydrothermal Sediment.</title>
        <authorList>
            <person name="Zhou Z."/>
            <person name="Liu Y."/>
            <person name="Xu W."/>
            <person name="Pan J."/>
            <person name="Luo Z.H."/>
            <person name="Li M."/>
        </authorList>
    </citation>
    <scope>NUCLEOTIDE SEQUENCE [LARGE SCALE GENOMIC DNA]</scope>
    <source>
        <strain evidence="1">HyVt-443</strain>
    </source>
</reference>
<protein>
    <submittedName>
        <fullName evidence="1">Uncharacterized protein</fullName>
    </submittedName>
</protein>
<dbReference type="EMBL" id="DRKP01000188">
    <property type="protein sequence ID" value="HEB97708.1"/>
    <property type="molecule type" value="Genomic_DNA"/>
</dbReference>
<proteinExistence type="predicted"/>
<accession>A0A831RQ65</accession>
<name>A0A831RQ65_9GAMM</name>
<sequence>MATVPAALLPLSAAAVLDHAVDPETGLQRWHWNHRGVSLQLVQRQPDQTRAFFLGRGFGTSVADRIGRSCVFQTIFRNDGRGIVEYDLDRWKVIRDGRTQPPLTRERWSARLQSTGVPQGPLIALRWSLLPTRQRFQPGDYNWGMISFGPAPGEQFDLTIELDVGGNRIDARIPAIECPPEQP</sequence>
<comment type="caution">
    <text evidence="1">The sequence shown here is derived from an EMBL/GenBank/DDBJ whole genome shotgun (WGS) entry which is preliminary data.</text>
</comment>
<evidence type="ECO:0000313" key="1">
    <source>
        <dbReference type="EMBL" id="HEB97708.1"/>
    </source>
</evidence>
<gene>
    <name evidence="1" type="ORF">ENI96_14895</name>
</gene>